<dbReference type="SUPFAM" id="SSF52402">
    <property type="entry name" value="Adenine nucleotide alpha hydrolases-like"/>
    <property type="match status" value="1"/>
</dbReference>
<gene>
    <name evidence="4" type="ORF">JCM31447_30570</name>
</gene>
<dbReference type="PIRSF" id="PIRSF006276">
    <property type="entry name" value="UspA"/>
    <property type="match status" value="1"/>
</dbReference>
<sequence length="140" mass="15638">MYKNILMAIDFSEVTEAVSQKTLLLREITKADVHLCYVLGDESVVAPASYFYYQSFDFNENVLDPLKKKFAELAHHLSISEKNTHFLRGNAKEEILNLSKKLNIDAIIVGGHDHSRLGMLGSVAAVLSNKADCDVLIVKK</sequence>
<dbReference type="EMBL" id="AP019368">
    <property type="protein sequence ID" value="BBH54585.1"/>
    <property type="molecule type" value="Genomic_DNA"/>
</dbReference>
<dbReference type="GO" id="GO:0005737">
    <property type="term" value="C:cytoplasm"/>
    <property type="evidence" value="ECO:0007669"/>
    <property type="project" value="UniProtKB-SubCell"/>
</dbReference>
<evidence type="ECO:0000256" key="2">
    <source>
        <dbReference type="PIRNR" id="PIRNR006276"/>
    </source>
</evidence>
<dbReference type="Proteomes" id="UP000291236">
    <property type="component" value="Chromosome"/>
</dbReference>
<comment type="subcellular location">
    <subcellularLocation>
        <location evidence="2">Cytoplasm</location>
    </subcellularLocation>
</comment>
<dbReference type="PANTHER" id="PTHR46268">
    <property type="entry name" value="STRESS RESPONSE PROTEIN NHAX"/>
    <property type="match status" value="1"/>
</dbReference>
<organism evidence="4 5">
    <name type="scientific">Fluviispira sanaruensis</name>
    <dbReference type="NCBI Taxonomy" id="2493639"/>
    <lineage>
        <taxon>Bacteria</taxon>
        <taxon>Pseudomonadati</taxon>
        <taxon>Bdellovibrionota</taxon>
        <taxon>Oligoflexia</taxon>
        <taxon>Silvanigrellales</taxon>
        <taxon>Silvanigrellaceae</taxon>
        <taxon>Fluviispira</taxon>
    </lineage>
</organism>
<feature type="domain" description="UspA" evidence="3">
    <location>
        <begin position="1"/>
        <end position="139"/>
    </location>
</feature>
<name>A0A4P2VY28_FLUSA</name>
<dbReference type="CDD" id="cd00293">
    <property type="entry name" value="USP-like"/>
    <property type="match status" value="1"/>
</dbReference>
<keyword evidence="2" id="KW-0963">Cytoplasm</keyword>
<dbReference type="PRINTS" id="PR01438">
    <property type="entry name" value="UNVRSLSTRESS"/>
</dbReference>
<evidence type="ECO:0000259" key="3">
    <source>
        <dbReference type="Pfam" id="PF00582"/>
    </source>
</evidence>
<protein>
    <recommendedName>
        <fullName evidence="2">Universal stress protein</fullName>
    </recommendedName>
</protein>
<dbReference type="PANTHER" id="PTHR46268:SF6">
    <property type="entry name" value="UNIVERSAL STRESS PROTEIN UP12"/>
    <property type="match status" value="1"/>
</dbReference>
<dbReference type="AlphaFoldDB" id="A0A4P2VY28"/>
<reference evidence="4 5" key="1">
    <citation type="submission" date="2018-12" db="EMBL/GenBank/DDBJ databases">
        <title>Rubrispira sanarue gen. nov., sp., nov., a member of the order Silvanigrellales, isolated from a brackish lake in Hamamatsu Japan.</title>
        <authorList>
            <person name="Maejima Y."/>
            <person name="Iino T."/>
            <person name="Muraguchi Y."/>
            <person name="Fukuda K."/>
            <person name="Nojiri H."/>
            <person name="Ohkuma M."/>
            <person name="Moriuchi R."/>
            <person name="Dohra H."/>
            <person name="Kimbara K."/>
            <person name="Shintani M."/>
        </authorList>
    </citation>
    <scope>NUCLEOTIDE SEQUENCE [LARGE SCALE GENOMIC DNA]</scope>
    <source>
        <strain evidence="4 5">RF1110005</strain>
    </source>
</reference>
<dbReference type="Pfam" id="PF00582">
    <property type="entry name" value="Usp"/>
    <property type="match status" value="1"/>
</dbReference>
<evidence type="ECO:0000313" key="4">
    <source>
        <dbReference type="EMBL" id="BBH54585.1"/>
    </source>
</evidence>
<keyword evidence="5" id="KW-1185">Reference proteome</keyword>
<dbReference type="KEGG" id="sbf:JCM31447_30570"/>
<accession>A0A4P2VY28</accession>
<dbReference type="InterPro" id="IPR006016">
    <property type="entry name" value="UspA"/>
</dbReference>
<evidence type="ECO:0000313" key="5">
    <source>
        <dbReference type="Proteomes" id="UP000291236"/>
    </source>
</evidence>
<dbReference type="InterPro" id="IPR006015">
    <property type="entry name" value="Universal_stress_UspA"/>
</dbReference>
<dbReference type="RefSeq" id="WP_172603984.1">
    <property type="nucleotide sequence ID" value="NZ_AP019368.1"/>
</dbReference>
<comment type="similarity">
    <text evidence="1 2">Belongs to the universal stress protein A family.</text>
</comment>
<dbReference type="InterPro" id="IPR014729">
    <property type="entry name" value="Rossmann-like_a/b/a_fold"/>
</dbReference>
<dbReference type="Gene3D" id="3.40.50.620">
    <property type="entry name" value="HUPs"/>
    <property type="match status" value="1"/>
</dbReference>
<evidence type="ECO:0000256" key="1">
    <source>
        <dbReference type="ARBA" id="ARBA00008791"/>
    </source>
</evidence>
<proteinExistence type="inferred from homology"/>